<evidence type="ECO:0000313" key="2">
    <source>
        <dbReference type="Proteomes" id="UP001054945"/>
    </source>
</evidence>
<dbReference type="EMBL" id="BPLR01006812">
    <property type="protein sequence ID" value="GIY12589.1"/>
    <property type="molecule type" value="Genomic_DNA"/>
</dbReference>
<evidence type="ECO:0000313" key="1">
    <source>
        <dbReference type="EMBL" id="GIY12589.1"/>
    </source>
</evidence>
<comment type="caution">
    <text evidence="1">The sequence shown here is derived from an EMBL/GenBank/DDBJ whole genome shotgun (WGS) entry which is preliminary data.</text>
</comment>
<dbReference type="AlphaFoldDB" id="A0AAV4QTK7"/>
<keyword evidence="2" id="KW-1185">Reference proteome</keyword>
<proteinExistence type="predicted"/>
<organism evidence="1 2">
    <name type="scientific">Caerostris extrusa</name>
    <name type="common">Bark spider</name>
    <name type="synonym">Caerostris bankana</name>
    <dbReference type="NCBI Taxonomy" id="172846"/>
    <lineage>
        <taxon>Eukaryota</taxon>
        <taxon>Metazoa</taxon>
        <taxon>Ecdysozoa</taxon>
        <taxon>Arthropoda</taxon>
        <taxon>Chelicerata</taxon>
        <taxon>Arachnida</taxon>
        <taxon>Araneae</taxon>
        <taxon>Araneomorphae</taxon>
        <taxon>Entelegynae</taxon>
        <taxon>Araneoidea</taxon>
        <taxon>Araneidae</taxon>
        <taxon>Caerostris</taxon>
    </lineage>
</organism>
<name>A0AAV4QTK7_CAEEX</name>
<reference evidence="1 2" key="1">
    <citation type="submission" date="2021-06" db="EMBL/GenBank/DDBJ databases">
        <title>Caerostris extrusa draft genome.</title>
        <authorList>
            <person name="Kono N."/>
            <person name="Arakawa K."/>
        </authorList>
    </citation>
    <scope>NUCLEOTIDE SEQUENCE [LARGE SCALE GENOMIC DNA]</scope>
</reference>
<accession>A0AAV4QTK7</accession>
<protein>
    <submittedName>
        <fullName evidence="1">Uncharacterized protein</fullName>
    </submittedName>
</protein>
<gene>
    <name evidence="1" type="ORF">CEXT_89851</name>
</gene>
<sequence>MWLNRIPSLTYISFFRRLHVRNKKDYFIKVLRMLCGRPILWFPKPVIWNLKKKCLEKDYTNGPGFTHFLFGTLLHFHSVMGNTSDISTIHDMIVVKQRN</sequence>
<dbReference type="Proteomes" id="UP001054945">
    <property type="component" value="Unassembled WGS sequence"/>
</dbReference>